<keyword evidence="2" id="KW-1185">Reference proteome</keyword>
<dbReference type="OrthoDB" id="6779345at2759"/>
<dbReference type="EMBL" id="CAJVCH010310738">
    <property type="protein sequence ID" value="CAG7786114.1"/>
    <property type="molecule type" value="Genomic_DNA"/>
</dbReference>
<gene>
    <name evidence="1" type="ORF">AFUS01_LOCUS24698</name>
</gene>
<feature type="non-terminal residue" evidence="1">
    <location>
        <position position="1"/>
    </location>
</feature>
<evidence type="ECO:0000313" key="1">
    <source>
        <dbReference type="EMBL" id="CAG7786114.1"/>
    </source>
</evidence>
<name>A0A8J2KJA4_9HEXA</name>
<dbReference type="Proteomes" id="UP000708208">
    <property type="component" value="Unassembled WGS sequence"/>
</dbReference>
<evidence type="ECO:0000313" key="2">
    <source>
        <dbReference type="Proteomes" id="UP000708208"/>
    </source>
</evidence>
<sequence length="348" mass="39512">MCLCCFGKGHRVDSPCPVKSTCGIDSCKKSHHRLLQKSFSPKKNESVEAPSELVGHVSYDAHKVLLRVLPVMLSGPTGREEESRKVTLQVASTKDGSRSYTMKNVRTIEELSLPIHRINMEKLREDWPHLHDVAFDSIQGERPMILIGQDNILLTVANKIVRGPWVAPVATKTLLGWVVHGNIPVGKSQSSSNIMVHFCDDDEYLTRLVKESFSTENFDVKVVKKTLRSKQDQRAVEMMERTTRRMGNQFETGLLWRDDNLILPESKTAAIQRLNCIEKRMDRDPEFAETYAGKLEDFLEKGYAREITDEEDAVVHPRVWYVPHFSVTNPNKPGKIRLVFDAASKSRG</sequence>
<proteinExistence type="predicted"/>
<dbReference type="PANTHER" id="PTHR47331:SF5">
    <property type="entry name" value="RIBONUCLEASE H"/>
    <property type="match status" value="1"/>
</dbReference>
<evidence type="ECO:0008006" key="3">
    <source>
        <dbReference type="Google" id="ProtNLM"/>
    </source>
</evidence>
<organism evidence="1 2">
    <name type="scientific">Allacma fusca</name>
    <dbReference type="NCBI Taxonomy" id="39272"/>
    <lineage>
        <taxon>Eukaryota</taxon>
        <taxon>Metazoa</taxon>
        <taxon>Ecdysozoa</taxon>
        <taxon>Arthropoda</taxon>
        <taxon>Hexapoda</taxon>
        <taxon>Collembola</taxon>
        <taxon>Symphypleona</taxon>
        <taxon>Sminthuridae</taxon>
        <taxon>Allacma</taxon>
    </lineage>
</organism>
<comment type="caution">
    <text evidence="1">The sequence shown here is derived from an EMBL/GenBank/DDBJ whole genome shotgun (WGS) entry which is preliminary data.</text>
</comment>
<accession>A0A8J2KJA4</accession>
<dbReference type="AlphaFoldDB" id="A0A8J2KJA4"/>
<protein>
    <recommendedName>
        <fullName evidence="3">Peptidase aspartic putative domain-containing protein</fullName>
    </recommendedName>
</protein>
<reference evidence="1" key="1">
    <citation type="submission" date="2021-06" db="EMBL/GenBank/DDBJ databases">
        <authorList>
            <person name="Hodson N. C."/>
            <person name="Mongue J. A."/>
            <person name="Jaron S. K."/>
        </authorList>
    </citation>
    <scope>NUCLEOTIDE SEQUENCE</scope>
</reference>
<dbReference type="PANTHER" id="PTHR47331">
    <property type="entry name" value="PHD-TYPE DOMAIN-CONTAINING PROTEIN"/>
    <property type="match status" value="1"/>
</dbReference>